<feature type="active site" description="Nucleophile" evidence="5">
    <location>
        <position position="11"/>
    </location>
</feature>
<evidence type="ECO:0000313" key="8">
    <source>
        <dbReference type="Proteomes" id="UP000739411"/>
    </source>
</evidence>
<dbReference type="EC" id="3.1.3.48" evidence="2"/>
<evidence type="ECO:0000256" key="4">
    <source>
        <dbReference type="ARBA" id="ARBA00022912"/>
    </source>
</evidence>
<feature type="active site" evidence="5">
    <location>
        <position position="17"/>
    </location>
</feature>
<dbReference type="InterPro" id="IPR050438">
    <property type="entry name" value="LMW_PTPase"/>
</dbReference>
<feature type="domain" description="Phosphotyrosine protein phosphatase I" evidence="6">
    <location>
        <begin position="5"/>
        <end position="154"/>
    </location>
</feature>
<evidence type="ECO:0000259" key="6">
    <source>
        <dbReference type="SMART" id="SM00226"/>
    </source>
</evidence>
<sequence length="174" mass="19546">MKIPYRILCVCMGNVCRSPTAEAVLKRLLSDSDLRGRIEVASAGTHGYRVGEASDARIQRIAWARGYDLSQIRAQKIGWQDLDCFDLILAMDKSNFYNLRRMATEAQQGKTRLLMDYATTFDEDEVPDPYTALGQSFERTLDMIEDAAKGVVERLHTEIGAEVQVIRLPARTGS</sequence>
<comment type="caution">
    <text evidence="7">The sequence shown here is derived from an EMBL/GenBank/DDBJ whole genome shotgun (WGS) entry which is preliminary data.</text>
</comment>
<name>A0A935K237_9RHOO</name>
<dbReference type="Gene3D" id="3.40.50.2300">
    <property type="match status" value="1"/>
</dbReference>
<evidence type="ECO:0000256" key="3">
    <source>
        <dbReference type="ARBA" id="ARBA00022801"/>
    </source>
</evidence>
<dbReference type="CDD" id="cd16343">
    <property type="entry name" value="LMWPTP"/>
    <property type="match status" value="1"/>
</dbReference>
<gene>
    <name evidence="7" type="ORF">IPJ38_18725</name>
</gene>
<dbReference type="GO" id="GO:0004725">
    <property type="term" value="F:protein tyrosine phosphatase activity"/>
    <property type="evidence" value="ECO:0007669"/>
    <property type="project" value="UniProtKB-EC"/>
</dbReference>
<protein>
    <recommendedName>
        <fullName evidence="2">protein-tyrosine-phosphatase</fullName>
        <ecNumber evidence="2">3.1.3.48</ecNumber>
    </recommendedName>
</protein>
<dbReference type="SUPFAM" id="SSF52788">
    <property type="entry name" value="Phosphotyrosine protein phosphatases I"/>
    <property type="match status" value="1"/>
</dbReference>
<accession>A0A935K237</accession>
<comment type="similarity">
    <text evidence="1">Belongs to the low molecular weight phosphotyrosine protein phosphatase family.</text>
</comment>
<dbReference type="SMART" id="SM00226">
    <property type="entry name" value="LMWPc"/>
    <property type="match status" value="1"/>
</dbReference>
<dbReference type="Pfam" id="PF01451">
    <property type="entry name" value="LMWPc"/>
    <property type="match status" value="1"/>
</dbReference>
<keyword evidence="4" id="KW-0904">Protein phosphatase</keyword>
<feature type="active site" description="Proton donor" evidence="5">
    <location>
        <position position="128"/>
    </location>
</feature>
<evidence type="ECO:0000256" key="5">
    <source>
        <dbReference type="PIRSR" id="PIRSR617867-1"/>
    </source>
</evidence>
<dbReference type="EMBL" id="JADJMS010000046">
    <property type="protein sequence ID" value="MBK7416829.1"/>
    <property type="molecule type" value="Genomic_DNA"/>
</dbReference>
<dbReference type="InterPro" id="IPR036196">
    <property type="entry name" value="Ptyr_pPase_sf"/>
</dbReference>
<dbReference type="Proteomes" id="UP000739411">
    <property type="component" value="Unassembled WGS sequence"/>
</dbReference>
<evidence type="ECO:0000256" key="2">
    <source>
        <dbReference type="ARBA" id="ARBA00013064"/>
    </source>
</evidence>
<reference evidence="7 8" key="1">
    <citation type="submission" date="2020-10" db="EMBL/GenBank/DDBJ databases">
        <title>Connecting structure to function with the recovery of over 1000 high-quality activated sludge metagenome-assembled genomes encoding full-length rRNA genes using long-read sequencing.</title>
        <authorList>
            <person name="Singleton C.M."/>
            <person name="Petriglieri F."/>
            <person name="Kristensen J.M."/>
            <person name="Kirkegaard R.H."/>
            <person name="Michaelsen T.Y."/>
            <person name="Andersen M.H."/>
            <person name="Karst S.M."/>
            <person name="Dueholm M.S."/>
            <person name="Nielsen P.H."/>
            <person name="Albertsen M."/>
        </authorList>
    </citation>
    <scope>NUCLEOTIDE SEQUENCE [LARGE SCALE GENOMIC DNA]</scope>
    <source>
        <strain evidence="7">EsbW_18-Q3-R4-48_BATAC.463</strain>
    </source>
</reference>
<evidence type="ECO:0000256" key="1">
    <source>
        <dbReference type="ARBA" id="ARBA00011063"/>
    </source>
</evidence>
<dbReference type="PANTHER" id="PTHR11717:SF7">
    <property type="entry name" value="LOW MOLECULAR WEIGHT PHOSPHOTYROSINE PROTEIN PHOSPHATASE"/>
    <property type="match status" value="1"/>
</dbReference>
<dbReference type="PANTHER" id="PTHR11717">
    <property type="entry name" value="LOW MOLECULAR WEIGHT PROTEIN TYROSINE PHOSPHATASE"/>
    <property type="match status" value="1"/>
</dbReference>
<organism evidence="7 8">
    <name type="scientific">Candidatus Dechloromonas phosphorivorans</name>
    <dbReference type="NCBI Taxonomy" id="2899244"/>
    <lineage>
        <taxon>Bacteria</taxon>
        <taxon>Pseudomonadati</taxon>
        <taxon>Pseudomonadota</taxon>
        <taxon>Betaproteobacteria</taxon>
        <taxon>Rhodocyclales</taxon>
        <taxon>Azonexaceae</taxon>
        <taxon>Dechloromonas</taxon>
    </lineage>
</organism>
<dbReference type="PRINTS" id="PR00719">
    <property type="entry name" value="LMWPTPASE"/>
</dbReference>
<dbReference type="InterPro" id="IPR017867">
    <property type="entry name" value="Tyr_phospatase_low_mol_wt"/>
</dbReference>
<evidence type="ECO:0000313" key="7">
    <source>
        <dbReference type="EMBL" id="MBK7416829.1"/>
    </source>
</evidence>
<dbReference type="AlphaFoldDB" id="A0A935K237"/>
<proteinExistence type="inferred from homology"/>
<dbReference type="InterPro" id="IPR023485">
    <property type="entry name" value="Ptyr_pPase"/>
</dbReference>
<keyword evidence="3" id="KW-0378">Hydrolase</keyword>